<reference evidence="3 5" key="2">
    <citation type="submission" date="2020-07" db="EMBL/GenBank/DDBJ databases">
        <title>Sequencing the genomes of 1000 actinobacteria strains.</title>
        <authorList>
            <person name="Klenk H.-P."/>
        </authorList>
    </citation>
    <scope>NUCLEOTIDE SEQUENCE [LARGE SCALE GENOMIC DNA]</scope>
    <source>
        <strain evidence="3 5">DSM 10309</strain>
    </source>
</reference>
<gene>
    <name evidence="3" type="ORF">FB463_000690</name>
    <name evidence="2" type="ORF">FFA01_01260</name>
</gene>
<keyword evidence="3" id="KW-0255">Endonuclease</keyword>
<keyword evidence="4" id="KW-1185">Reference proteome</keyword>
<keyword evidence="3" id="KW-0378">Hydrolase</keyword>
<dbReference type="RefSeq" id="WP_146851905.1">
    <property type="nucleotide sequence ID" value="NZ_BAAAHR010000002.1"/>
</dbReference>
<protein>
    <submittedName>
        <fullName evidence="3">Very-short-patch-repair endonuclease</fullName>
    </submittedName>
</protein>
<accession>A0A7W3JGK5</accession>
<dbReference type="AlphaFoldDB" id="A0A7W3JGK5"/>
<dbReference type="SUPFAM" id="SSF52980">
    <property type="entry name" value="Restriction endonuclease-like"/>
    <property type="match status" value="1"/>
</dbReference>
<dbReference type="InterPro" id="IPR011335">
    <property type="entry name" value="Restrct_endonuc-II-like"/>
</dbReference>
<evidence type="ECO:0000313" key="2">
    <source>
        <dbReference type="EMBL" id="GEK81817.1"/>
    </source>
</evidence>
<sequence length="302" mass="33291">MHPRPLPPSLAQGPFSTATARSHGVAPERLRARDLRSPFHGVWSPSTAKGLVGRCREFAPLLRPDEYFAHETALALAGLPTPRRSEPAPLHVGTTRSRQRRRAGVVGHRLVPAALHDADGLPVADPVDALVQAANDVGLDDLVRLGDALAGSWSSHAFAREVPLTTLQAAASARGRPGIRRLREALDFVRPGVDSPQETDLRLLIVRAGLPEPEVNVKRYAADGSYLGKPDLSYGWCRLALEYQGDHHRTDLETWRYDLARRERFEDEGWRVVLVSRHDLRGAAAAVLTARIRRYLACHASR</sequence>
<evidence type="ECO:0000256" key="1">
    <source>
        <dbReference type="SAM" id="MobiDB-lite"/>
    </source>
</evidence>
<dbReference type="EMBL" id="JACGWW010000001">
    <property type="protein sequence ID" value="MBA8812466.1"/>
    <property type="molecule type" value="Genomic_DNA"/>
</dbReference>
<dbReference type="GO" id="GO:0004519">
    <property type="term" value="F:endonuclease activity"/>
    <property type="evidence" value="ECO:0007669"/>
    <property type="project" value="UniProtKB-KW"/>
</dbReference>
<feature type="region of interest" description="Disordered" evidence="1">
    <location>
        <begin position="1"/>
        <end position="26"/>
    </location>
</feature>
<dbReference type="Proteomes" id="UP000522688">
    <property type="component" value="Unassembled WGS sequence"/>
</dbReference>
<evidence type="ECO:0000313" key="5">
    <source>
        <dbReference type="Proteomes" id="UP000522688"/>
    </source>
</evidence>
<feature type="region of interest" description="Disordered" evidence="1">
    <location>
        <begin position="80"/>
        <end position="99"/>
    </location>
</feature>
<reference evidence="2 4" key="1">
    <citation type="submission" date="2019-07" db="EMBL/GenBank/DDBJ databases">
        <title>Whole genome shotgun sequence of Frigoribacterium faeni NBRC 103066.</title>
        <authorList>
            <person name="Hosoyama A."/>
            <person name="Uohara A."/>
            <person name="Ohji S."/>
            <person name="Ichikawa N."/>
        </authorList>
    </citation>
    <scope>NUCLEOTIDE SEQUENCE [LARGE SCALE GENOMIC DNA]</scope>
    <source>
        <strain evidence="2 4">NBRC 103066</strain>
    </source>
</reference>
<proteinExistence type="predicted"/>
<keyword evidence="3" id="KW-0540">Nuclease</keyword>
<evidence type="ECO:0000313" key="3">
    <source>
        <dbReference type="EMBL" id="MBA8812466.1"/>
    </source>
</evidence>
<organism evidence="3 5">
    <name type="scientific">Frigoribacterium faeni</name>
    <dbReference type="NCBI Taxonomy" id="145483"/>
    <lineage>
        <taxon>Bacteria</taxon>
        <taxon>Bacillati</taxon>
        <taxon>Actinomycetota</taxon>
        <taxon>Actinomycetes</taxon>
        <taxon>Micrococcales</taxon>
        <taxon>Microbacteriaceae</taxon>
        <taxon>Frigoribacterium</taxon>
    </lineage>
</organism>
<dbReference type="OrthoDB" id="3173471at2"/>
<name>A0A7W3JGK5_9MICO</name>
<dbReference type="EMBL" id="BJUV01000001">
    <property type="protein sequence ID" value="GEK81817.1"/>
    <property type="molecule type" value="Genomic_DNA"/>
</dbReference>
<evidence type="ECO:0000313" key="4">
    <source>
        <dbReference type="Proteomes" id="UP000321154"/>
    </source>
</evidence>
<dbReference type="Proteomes" id="UP000321154">
    <property type="component" value="Unassembled WGS sequence"/>
</dbReference>
<comment type="caution">
    <text evidence="3">The sequence shown here is derived from an EMBL/GenBank/DDBJ whole genome shotgun (WGS) entry which is preliminary data.</text>
</comment>